<name>A0AAW0BPR3_9AGAR</name>
<reference evidence="2 3" key="1">
    <citation type="submission" date="2024-01" db="EMBL/GenBank/DDBJ databases">
        <title>A draft genome for a cacao thread blight-causing isolate of Paramarasmius palmivorus.</title>
        <authorList>
            <person name="Baruah I.K."/>
            <person name="Bukari Y."/>
            <person name="Amoako-Attah I."/>
            <person name="Meinhardt L.W."/>
            <person name="Bailey B.A."/>
            <person name="Cohen S.P."/>
        </authorList>
    </citation>
    <scope>NUCLEOTIDE SEQUENCE [LARGE SCALE GENOMIC DNA]</scope>
    <source>
        <strain evidence="2 3">GH-12</strain>
    </source>
</reference>
<feature type="domain" description="F-box" evidence="1">
    <location>
        <begin position="313"/>
        <end position="362"/>
    </location>
</feature>
<gene>
    <name evidence="2" type="ORF">VNI00_015169</name>
</gene>
<dbReference type="InterPro" id="IPR036047">
    <property type="entry name" value="F-box-like_dom_sf"/>
</dbReference>
<evidence type="ECO:0000313" key="2">
    <source>
        <dbReference type="EMBL" id="KAK7027535.1"/>
    </source>
</evidence>
<dbReference type="SUPFAM" id="SSF81383">
    <property type="entry name" value="F-box domain"/>
    <property type="match status" value="1"/>
</dbReference>
<dbReference type="InterPro" id="IPR001810">
    <property type="entry name" value="F-box_dom"/>
</dbReference>
<dbReference type="Proteomes" id="UP001383192">
    <property type="component" value="Unassembled WGS sequence"/>
</dbReference>
<dbReference type="Pfam" id="PF00646">
    <property type="entry name" value="F-box"/>
    <property type="match status" value="1"/>
</dbReference>
<evidence type="ECO:0000313" key="3">
    <source>
        <dbReference type="Proteomes" id="UP001383192"/>
    </source>
</evidence>
<proteinExistence type="predicted"/>
<dbReference type="CDD" id="cd09917">
    <property type="entry name" value="F-box_SF"/>
    <property type="match status" value="1"/>
</dbReference>
<dbReference type="AlphaFoldDB" id="A0AAW0BPR3"/>
<organism evidence="2 3">
    <name type="scientific">Paramarasmius palmivorus</name>
    <dbReference type="NCBI Taxonomy" id="297713"/>
    <lineage>
        <taxon>Eukaryota</taxon>
        <taxon>Fungi</taxon>
        <taxon>Dikarya</taxon>
        <taxon>Basidiomycota</taxon>
        <taxon>Agaricomycotina</taxon>
        <taxon>Agaricomycetes</taxon>
        <taxon>Agaricomycetidae</taxon>
        <taxon>Agaricales</taxon>
        <taxon>Marasmiineae</taxon>
        <taxon>Marasmiaceae</taxon>
        <taxon>Paramarasmius</taxon>
    </lineage>
</organism>
<protein>
    <recommendedName>
        <fullName evidence="1">F-box domain-containing protein</fullName>
    </recommendedName>
</protein>
<sequence>MPGGRTLEGSIPHELIEFIPYYNDYPSFLKLKFGDVSKLYPVETTLHLIRTWNSIPKGKESDSWITKMITIFNKDKEGVVKIDKWWKDTKTQRAKAFQDRQTVAVNIISAYALQETRALVIPQTGDILAQYKPKDSYHDVTFKFAEDISKRSLHIGKLCNSFSDDTPNYMVFVEYVQCKTCTVKKDSIQVLSWATALIHPEDHELCSISPEIFDKVQQKAGSIKYWKARRPDAEDLRWFCCRFCDFRSTLSNVTQHLKLQHFKDTIASNDWLFSPLVAFSTICPRPLKIDSISSLSYTFTSYSYNTMAATIPSYLSDNLPAETLSEIFTHLTPYDLIMTSGTCHKLKGFLENPSNAFIWRRTLQAVEAPSKIPSMAEHKFAALLYLNQCRLCHTTAVEIPFFSARMRCCSSCLSTNYIDIQELKAYKIPERLYTTIPHVKLLKDLKRWSKDDVVYYKPAVIRLQKDYQSIVAGDMRAWIDGKLAVYAHEEESMLQCDEWWIQTSTLRNIVKEERIKDLGTLIRQCEESDTSLHVYPPAQTLIETPYLLHVNCLPAYYGSSIQLFQRYNLSKIIHTINFHGQQKAIQVYKSTPLYHSGDTIDMAALTNPAFLLNCQRPNCQRTHKAYTFPAILGHYCQVESESKTEWYQSYGISDHLFTASNYLRTRSTKLSWMRNVDPKDCSPNMVFQFWVECQKCTETSGKHYLLTWGKAVSQETFTSLTLY</sequence>
<dbReference type="EMBL" id="JAYKXP010000094">
    <property type="protein sequence ID" value="KAK7027535.1"/>
    <property type="molecule type" value="Genomic_DNA"/>
</dbReference>
<evidence type="ECO:0000259" key="1">
    <source>
        <dbReference type="PROSITE" id="PS50181"/>
    </source>
</evidence>
<dbReference type="PROSITE" id="PS50181">
    <property type="entry name" value="FBOX"/>
    <property type="match status" value="1"/>
</dbReference>
<keyword evidence="3" id="KW-1185">Reference proteome</keyword>
<comment type="caution">
    <text evidence="2">The sequence shown here is derived from an EMBL/GenBank/DDBJ whole genome shotgun (WGS) entry which is preliminary data.</text>
</comment>
<accession>A0AAW0BPR3</accession>